<comment type="caution">
    <text evidence="2">The sequence shown here is derived from an EMBL/GenBank/DDBJ whole genome shotgun (WGS) entry which is preliminary data.</text>
</comment>
<feature type="domain" description="Myb/SANT-like DNA-binding" evidence="1">
    <location>
        <begin position="31"/>
        <end position="103"/>
    </location>
</feature>
<evidence type="ECO:0000259" key="1">
    <source>
        <dbReference type="Pfam" id="PF13837"/>
    </source>
</evidence>
<dbReference type="Proteomes" id="UP000821866">
    <property type="component" value="Chromosome 4"/>
</dbReference>
<proteinExistence type="predicted"/>
<reference evidence="2" key="2">
    <citation type="submission" date="2021-09" db="EMBL/GenBank/DDBJ databases">
        <authorList>
            <person name="Jia N."/>
            <person name="Wang J."/>
            <person name="Shi W."/>
            <person name="Du L."/>
            <person name="Sun Y."/>
            <person name="Zhan W."/>
            <person name="Jiang J."/>
            <person name="Wang Q."/>
            <person name="Zhang B."/>
            <person name="Ji P."/>
            <person name="Sakyi L.B."/>
            <person name="Cui X."/>
            <person name="Yuan T."/>
            <person name="Jiang B."/>
            <person name="Yang W."/>
            <person name="Lam T.T.-Y."/>
            <person name="Chang Q."/>
            <person name="Ding S."/>
            <person name="Wang X."/>
            <person name="Zhu J."/>
            <person name="Ruan X."/>
            <person name="Zhao L."/>
            <person name="Wei J."/>
            <person name="Que T."/>
            <person name="Du C."/>
            <person name="Cheng J."/>
            <person name="Dai P."/>
            <person name="Han X."/>
            <person name="Huang E."/>
            <person name="Gao Y."/>
            <person name="Liu J."/>
            <person name="Shao H."/>
            <person name="Ye R."/>
            <person name="Li L."/>
            <person name="Wei W."/>
            <person name="Wang X."/>
            <person name="Wang C."/>
            <person name="Huo Q."/>
            <person name="Li W."/>
            <person name="Guo W."/>
            <person name="Chen H."/>
            <person name="Chen S."/>
            <person name="Zhou L."/>
            <person name="Zhou L."/>
            <person name="Ni X."/>
            <person name="Tian J."/>
            <person name="Zhou Y."/>
            <person name="Sheng Y."/>
            <person name="Liu T."/>
            <person name="Pan Y."/>
            <person name="Xia L."/>
            <person name="Li J."/>
            <person name="Zhao F."/>
            <person name="Cao W."/>
        </authorList>
    </citation>
    <scope>NUCLEOTIDE SEQUENCE</scope>
    <source>
        <strain evidence="2">Rmic-2018</strain>
        <tissue evidence="2">Larvae</tissue>
    </source>
</reference>
<sequence length="114" mass="13321">MSHLFPLVGDDSSEVTPQLAEPCELSECDLWPRPKVLRFLEEYKTFKNNPKNRLKSNPQMFENIATVLNRHFPGRAVTGSQVENKWRTLKRSYLGTRRKNNTSWHGHVTCEYES</sequence>
<dbReference type="EMBL" id="JABSTU010000006">
    <property type="protein sequence ID" value="KAH8027417.1"/>
    <property type="molecule type" value="Genomic_DNA"/>
</dbReference>
<dbReference type="InterPro" id="IPR044822">
    <property type="entry name" value="Myb_DNA-bind_4"/>
</dbReference>
<reference evidence="2" key="1">
    <citation type="journal article" date="2020" name="Cell">
        <title>Large-Scale Comparative Analyses of Tick Genomes Elucidate Their Genetic Diversity and Vector Capacities.</title>
        <authorList>
            <consortium name="Tick Genome and Microbiome Consortium (TIGMIC)"/>
            <person name="Jia N."/>
            <person name="Wang J."/>
            <person name="Shi W."/>
            <person name="Du L."/>
            <person name="Sun Y."/>
            <person name="Zhan W."/>
            <person name="Jiang J.F."/>
            <person name="Wang Q."/>
            <person name="Zhang B."/>
            <person name="Ji P."/>
            <person name="Bell-Sakyi L."/>
            <person name="Cui X.M."/>
            <person name="Yuan T.T."/>
            <person name="Jiang B.G."/>
            <person name="Yang W.F."/>
            <person name="Lam T.T."/>
            <person name="Chang Q.C."/>
            <person name="Ding S.J."/>
            <person name="Wang X.J."/>
            <person name="Zhu J.G."/>
            <person name="Ruan X.D."/>
            <person name="Zhao L."/>
            <person name="Wei J.T."/>
            <person name="Ye R.Z."/>
            <person name="Que T.C."/>
            <person name="Du C.H."/>
            <person name="Zhou Y.H."/>
            <person name="Cheng J.X."/>
            <person name="Dai P.F."/>
            <person name="Guo W.B."/>
            <person name="Han X.H."/>
            <person name="Huang E.J."/>
            <person name="Li L.F."/>
            <person name="Wei W."/>
            <person name="Gao Y.C."/>
            <person name="Liu J.Z."/>
            <person name="Shao H.Z."/>
            <person name="Wang X."/>
            <person name="Wang C.C."/>
            <person name="Yang T.C."/>
            <person name="Huo Q.B."/>
            <person name="Li W."/>
            <person name="Chen H.Y."/>
            <person name="Chen S.E."/>
            <person name="Zhou L.G."/>
            <person name="Ni X.B."/>
            <person name="Tian J.H."/>
            <person name="Sheng Y."/>
            <person name="Liu T."/>
            <person name="Pan Y.S."/>
            <person name="Xia L.Y."/>
            <person name="Li J."/>
            <person name="Zhao F."/>
            <person name="Cao W.C."/>
        </authorList>
    </citation>
    <scope>NUCLEOTIDE SEQUENCE</scope>
    <source>
        <strain evidence="2">Rmic-2018</strain>
    </source>
</reference>
<dbReference type="Pfam" id="PF13837">
    <property type="entry name" value="Myb_DNA-bind_4"/>
    <property type="match status" value="1"/>
</dbReference>
<keyword evidence="3" id="KW-1185">Reference proteome</keyword>
<protein>
    <recommendedName>
        <fullName evidence="1">Myb/SANT-like DNA-binding domain-containing protein</fullName>
    </recommendedName>
</protein>
<evidence type="ECO:0000313" key="3">
    <source>
        <dbReference type="Proteomes" id="UP000821866"/>
    </source>
</evidence>
<dbReference type="AlphaFoldDB" id="A0A9J6DZX5"/>
<gene>
    <name evidence="2" type="ORF">HPB51_005255</name>
</gene>
<accession>A0A9J6DZX5</accession>
<organism evidence="2 3">
    <name type="scientific">Rhipicephalus microplus</name>
    <name type="common">Cattle tick</name>
    <name type="synonym">Boophilus microplus</name>
    <dbReference type="NCBI Taxonomy" id="6941"/>
    <lineage>
        <taxon>Eukaryota</taxon>
        <taxon>Metazoa</taxon>
        <taxon>Ecdysozoa</taxon>
        <taxon>Arthropoda</taxon>
        <taxon>Chelicerata</taxon>
        <taxon>Arachnida</taxon>
        <taxon>Acari</taxon>
        <taxon>Parasitiformes</taxon>
        <taxon>Ixodida</taxon>
        <taxon>Ixodoidea</taxon>
        <taxon>Ixodidae</taxon>
        <taxon>Rhipicephalinae</taxon>
        <taxon>Rhipicephalus</taxon>
        <taxon>Boophilus</taxon>
    </lineage>
</organism>
<dbReference type="Gene3D" id="1.10.10.60">
    <property type="entry name" value="Homeodomain-like"/>
    <property type="match status" value="1"/>
</dbReference>
<name>A0A9J6DZX5_RHIMP</name>
<evidence type="ECO:0000313" key="2">
    <source>
        <dbReference type="EMBL" id="KAH8027417.1"/>
    </source>
</evidence>